<protein>
    <submittedName>
        <fullName evidence="1">Uncharacterized protein</fullName>
    </submittedName>
</protein>
<sequence>MFYKYCVEANESPIVFPSTRDVVLACYSSGFKLGHYHICNPLLAVRGGSKDTFCIYLI</sequence>
<proteinExistence type="predicted"/>
<accession>A0A518CHC0</accession>
<dbReference type="KEGG" id="plon:Pla110_03320"/>
<reference evidence="1 2" key="1">
    <citation type="submission" date="2019-02" db="EMBL/GenBank/DDBJ databases">
        <title>Deep-cultivation of Planctomycetes and their phenomic and genomic characterization uncovers novel biology.</title>
        <authorList>
            <person name="Wiegand S."/>
            <person name="Jogler M."/>
            <person name="Boedeker C."/>
            <person name="Pinto D."/>
            <person name="Vollmers J."/>
            <person name="Rivas-Marin E."/>
            <person name="Kohn T."/>
            <person name="Peeters S.H."/>
            <person name="Heuer A."/>
            <person name="Rast P."/>
            <person name="Oberbeckmann S."/>
            <person name="Bunk B."/>
            <person name="Jeske O."/>
            <person name="Meyerdierks A."/>
            <person name="Storesund J.E."/>
            <person name="Kallscheuer N."/>
            <person name="Luecker S."/>
            <person name="Lage O.M."/>
            <person name="Pohl T."/>
            <person name="Merkel B.J."/>
            <person name="Hornburger P."/>
            <person name="Mueller R.-W."/>
            <person name="Bruemmer F."/>
            <person name="Labrenz M."/>
            <person name="Spormann A.M."/>
            <person name="Op den Camp H."/>
            <person name="Overmann J."/>
            <person name="Amann R."/>
            <person name="Jetten M.S.M."/>
            <person name="Mascher T."/>
            <person name="Medema M.H."/>
            <person name="Devos D.P."/>
            <person name="Kaster A.-K."/>
            <person name="Ovreas L."/>
            <person name="Rohde M."/>
            <person name="Galperin M.Y."/>
            <person name="Jogler C."/>
        </authorList>
    </citation>
    <scope>NUCLEOTIDE SEQUENCE [LARGE SCALE GENOMIC DNA]</scope>
    <source>
        <strain evidence="1 2">Pla110</strain>
    </source>
</reference>
<organism evidence="1 2">
    <name type="scientific">Polystyrenella longa</name>
    <dbReference type="NCBI Taxonomy" id="2528007"/>
    <lineage>
        <taxon>Bacteria</taxon>
        <taxon>Pseudomonadati</taxon>
        <taxon>Planctomycetota</taxon>
        <taxon>Planctomycetia</taxon>
        <taxon>Planctomycetales</taxon>
        <taxon>Planctomycetaceae</taxon>
        <taxon>Polystyrenella</taxon>
    </lineage>
</organism>
<evidence type="ECO:0000313" key="2">
    <source>
        <dbReference type="Proteomes" id="UP000317178"/>
    </source>
</evidence>
<dbReference type="AlphaFoldDB" id="A0A518CHC0"/>
<evidence type="ECO:0000313" key="1">
    <source>
        <dbReference type="EMBL" id="QDU78628.1"/>
    </source>
</evidence>
<dbReference type="EMBL" id="CP036281">
    <property type="protein sequence ID" value="QDU78628.1"/>
    <property type="molecule type" value="Genomic_DNA"/>
</dbReference>
<dbReference type="Proteomes" id="UP000317178">
    <property type="component" value="Chromosome"/>
</dbReference>
<name>A0A518CHC0_9PLAN</name>
<keyword evidence="2" id="KW-1185">Reference proteome</keyword>
<gene>
    <name evidence="1" type="ORF">Pla110_03320</name>
</gene>